<dbReference type="STRING" id="1544416.Cocul_00861"/>
<name>A0A0Q1DV75_9CORY</name>
<dbReference type="EMBL" id="LKST01000002">
    <property type="protein sequence ID" value="KQB84065.1"/>
    <property type="molecule type" value="Genomic_DNA"/>
</dbReference>
<proteinExistence type="predicted"/>
<gene>
    <name evidence="1" type="ORF">Cocul_00861</name>
</gene>
<dbReference type="Pfam" id="PF16259">
    <property type="entry name" value="DUF4913"/>
    <property type="match status" value="1"/>
</dbReference>
<keyword evidence="2" id="KW-1185">Reference proteome</keyword>
<evidence type="ECO:0008006" key="3">
    <source>
        <dbReference type="Google" id="ProtNLM"/>
    </source>
</evidence>
<dbReference type="AlphaFoldDB" id="A0A0Q1DV75"/>
<sequence length="107" mass="12447">MYPTVYHFVEEFIAVMYPSVAGGDTRWAPQWWKHKEAVTRLTALWKRFEQLRLEEPGTYVETFLRVHGDYHMGVLQRPGGVFSECEREDTPSMPLRCAPLDGSLDEV</sequence>
<evidence type="ECO:0000313" key="2">
    <source>
        <dbReference type="Proteomes" id="UP000050517"/>
    </source>
</evidence>
<protein>
    <recommendedName>
        <fullName evidence="3">DUF4913 domain-containing protein</fullName>
    </recommendedName>
</protein>
<dbReference type="PATRIC" id="fig|1544416.3.peg.860"/>
<dbReference type="InterPro" id="IPR032584">
    <property type="entry name" value="DUF4913"/>
</dbReference>
<reference evidence="1 2" key="1">
    <citation type="submission" date="2015-10" db="EMBL/GenBank/DDBJ databases">
        <title>Corynebacteirum lowii and Corynebacterium oculi species nova, derived from human clinical disease and and emended description of Corynebacterium mastiditis.</title>
        <authorList>
            <person name="Bernard K."/>
            <person name="Pacheco A.L."/>
            <person name="Mcdougall C."/>
            <person name="Burtx T."/>
            <person name="Weibe D."/>
            <person name="Tyler S."/>
            <person name="Olson A.B."/>
            <person name="Cnockaert M."/>
            <person name="Eguchi H."/>
            <person name="Kuwahara T."/>
            <person name="Nakayama-Imaohji H."/>
            <person name="Boudewijins M."/>
            <person name="Van Hoecke F."/>
            <person name="Bernier A.-M."/>
            <person name="Vandamme P."/>
        </authorList>
    </citation>
    <scope>NUCLEOTIDE SEQUENCE [LARGE SCALE GENOMIC DNA]</scope>
    <source>
        <strain evidence="1 2">NML 130210</strain>
    </source>
</reference>
<comment type="caution">
    <text evidence="1">The sequence shown here is derived from an EMBL/GenBank/DDBJ whole genome shotgun (WGS) entry which is preliminary data.</text>
</comment>
<evidence type="ECO:0000313" key="1">
    <source>
        <dbReference type="EMBL" id="KQB84065.1"/>
    </source>
</evidence>
<accession>A0A0Q1DV75</accession>
<organism evidence="1 2">
    <name type="scientific">Corynebacterium oculi</name>
    <dbReference type="NCBI Taxonomy" id="1544416"/>
    <lineage>
        <taxon>Bacteria</taxon>
        <taxon>Bacillati</taxon>
        <taxon>Actinomycetota</taxon>
        <taxon>Actinomycetes</taxon>
        <taxon>Mycobacteriales</taxon>
        <taxon>Corynebacteriaceae</taxon>
        <taxon>Corynebacterium</taxon>
    </lineage>
</organism>
<dbReference type="Proteomes" id="UP000050517">
    <property type="component" value="Unassembled WGS sequence"/>
</dbReference>